<reference evidence="2 3" key="1">
    <citation type="submission" date="2021-06" db="EMBL/GenBank/DDBJ databases">
        <title>Caerostris darwini draft genome.</title>
        <authorList>
            <person name="Kono N."/>
            <person name="Arakawa K."/>
        </authorList>
    </citation>
    <scope>NUCLEOTIDE SEQUENCE [LARGE SCALE GENOMIC DNA]</scope>
</reference>
<sequence length="101" mass="11821">MLPFFLKLNIDPNTPAQHYVSTRVPTTNKRSFIAKWGKDFPDLPNLEFNDFIIALFPGWLVILFLYWREPIGFNRFLMLVAMETNVTSTSVFLEKVTEVFC</sequence>
<gene>
    <name evidence="2" type="ORF">CDAR_485761</name>
</gene>
<evidence type="ECO:0000313" key="3">
    <source>
        <dbReference type="Proteomes" id="UP001054837"/>
    </source>
</evidence>
<organism evidence="2 3">
    <name type="scientific">Caerostris darwini</name>
    <dbReference type="NCBI Taxonomy" id="1538125"/>
    <lineage>
        <taxon>Eukaryota</taxon>
        <taxon>Metazoa</taxon>
        <taxon>Ecdysozoa</taxon>
        <taxon>Arthropoda</taxon>
        <taxon>Chelicerata</taxon>
        <taxon>Arachnida</taxon>
        <taxon>Araneae</taxon>
        <taxon>Araneomorphae</taxon>
        <taxon>Entelegynae</taxon>
        <taxon>Araneoidea</taxon>
        <taxon>Araneidae</taxon>
        <taxon>Caerostris</taxon>
    </lineage>
</organism>
<dbReference type="Proteomes" id="UP001054837">
    <property type="component" value="Unassembled WGS sequence"/>
</dbReference>
<evidence type="ECO:0000313" key="2">
    <source>
        <dbReference type="EMBL" id="GIY82648.1"/>
    </source>
</evidence>
<dbReference type="AlphaFoldDB" id="A0AAV4WK40"/>
<protein>
    <submittedName>
        <fullName evidence="2">Uncharacterized protein</fullName>
    </submittedName>
</protein>
<keyword evidence="1" id="KW-1133">Transmembrane helix</keyword>
<dbReference type="EMBL" id="BPLQ01014730">
    <property type="protein sequence ID" value="GIY82648.1"/>
    <property type="molecule type" value="Genomic_DNA"/>
</dbReference>
<feature type="transmembrane region" description="Helical" evidence="1">
    <location>
        <begin position="48"/>
        <end position="67"/>
    </location>
</feature>
<comment type="caution">
    <text evidence="2">The sequence shown here is derived from an EMBL/GenBank/DDBJ whole genome shotgun (WGS) entry which is preliminary data.</text>
</comment>
<name>A0AAV4WK40_9ARAC</name>
<keyword evidence="3" id="KW-1185">Reference proteome</keyword>
<proteinExistence type="predicted"/>
<evidence type="ECO:0000256" key="1">
    <source>
        <dbReference type="SAM" id="Phobius"/>
    </source>
</evidence>
<keyword evidence="1" id="KW-0812">Transmembrane</keyword>
<accession>A0AAV4WK40</accession>
<keyword evidence="1" id="KW-0472">Membrane</keyword>